<evidence type="ECO:0000313" key="14">
    <source>
        <dbReference type="EMBL" id="KAF2734023.1"/>
    </source>
</evidence>
<keyword evidence="9" id="KW-0539">Nucleus</keyword>
<feature type="domain" description="Histone deacetylase" evidence="12">
    <location>
        <begin position="149"/>
        <end position="460"/>
    </location>
</feature>
<evidence type="ECO:0000256" key="8">
    <source>
        <dbReference type="ARBA" id="ARBA00023163"/>
    </source>
</evidence>
<dbReference type="PIRSF" id="PIRSF037919">
    <property type="entry name" value="HDAC_II_yeast"/>
    <property type="match status" value="1"/>
</dbReference>
<dbReference type="PANTHER" id="PTHR10625:SF5">
    <property type="entry name" value="HISTONE DEACETYLASE"/>
    <property type="match status" value="1"/>
</dbReference>
<evidence type="ECO:0000256" key="7">
    <source>
        <dbReference type="ARBA" id="ARBA00023015"/>
    </source>
</evidence>
<proteinExistence type="inferred from homology"/>
<evidence type="ECO:0000256" key="4">
    <source>
        <dbReference type="ARBA" id="ARBA00022491"/>
    </source>
</evidence>
<dbReference type="GO" id="GO:0141221">
    <property type="term" value="F:histone deacetylase activity, hydrolytic mechanism"/>
    <property type="evidence" value="ECO:0007669"/>
    <property type="project" value="UniProtKB-EC"/>
</dbReference>
<dbReference type="InterPro" id="IPR017321">
    <property type="entry name" value="Hist_deAcase_II_yeast"/>
</dbReference>
<evidence type="ECO:0000256" key="2">
    <source>
        <dbReference type="ARBA" id="ARBA00007738"/>
    </source>
</evidence>
<dbReference type="Gene3D" id="3.40.800.20">
    <property type="entry name" value="Histone deacetylase domain"/>
    <property type="match status" value="1"/>
</dbReference>
<evidence type="ECO:0000256" key="9">
    <source>
        <dbReference type="ARBA" id="ARBA00023242"/>
    </source>
</evidence>
<evidence type="ECO:0000256" key="11">
    <source>
        <dbReference type="SAM" id="MobiDB-lite"/>
    </source>
</evidence>
<evidence type="ECO:0000256" key="5">
    <source>
        <dbReference type="ARBA" id="ARBA00022801"/>
    </source>
</evidence>
<dbReference type="InterPro" id="IPR037138">
    <property type="entry name" value="His_deacetylse_dom_sf"/>
</dbReference>
<feature type="region of interest" description="Disordered" evidence="11">
    <location>
        <begin position="780"/>
        <end position="850"/>
    </location>
</feature>
<dbReference type="InterPro" id="IPR023696">
    <property type="entry name" value="Ureohydrolase_dom_sf"/>
</dbReference>
<dbReference type="GO" id="GO:0040029">
    <property type="term" value="P:epigenetic regulation of gene expression"/>
    <property type="evidence" value="ECO:0007669"/>
    <property type="project" value="TreeGrafter"/>
</dbReference>
<keyword evidence="8" id="KW-0804">Transcription</keyword>
<dbReference type="InterPro" id="IPR019154">
    <property type="entry name" value="Arb2-like_domain"/>
</dbReference>
<comment type="catalytic activity">
    <reaction evidence="10">
        <text>N(6)-acetyl-L-lysyl-[histone] + H2O = L-lysyl-[histone] + acetate</text>
        <dbReference type="Rhea" id="RHEA:58196"/>
        <dbReference type="Rhea" id="RHEA-COMP:9845"/>
        <dbReference type="Rhea" id="RHEA-COMP:11338"/>
        <dbReference type="ChEBI" id="CHEBI:15377"/>
        <dbReference type="ChEBI" id="CHEBI:29969"/>
        <dbReference type="ChEBI" id="CHEBI:30089"/>
        <dbReference type="ChEBI" id="CHEBI:61930"/>
        <dbReference type="EC" id="3.5.1.98"/>
    </reaction>
</comment>
<dbReference type="InterPro" id="IPR000286">
    <property type="entry name" value="HDACs"/>
</dbReference>
<feature type="region of interest" description="Disordered" evidence="11">
    <location>
        <begin position="74"/>
        <end position="96"/>
    </location>
</feature>
<comment type="subcellular location">
    <subcellularLocation>
        <location evidence="1">Nucleus</location>
    </subcellularLocation>
</comment>
<evidence type="ECO:0000256" key="3">
    <source>
        <dbReference type="ARBA" id="ARBA00012111"/>
    </source>
</evidence>
<dbReference type="EC" id="3.5.1.98" evidence="3"/>
<accession>A0A9P4V2C9</accession>
<dbReference type="Proteomes" id="UP000799444">
    <property type="component" value="Unassembled WGS sequence"/>
</dbReference>
<keyword evidence="6" id="KW-0156">Chromatin regulator</keyword>
<protein>
    <recommendedName>
        <fullName evidence="3">histone deacetylase</fullName>
        <ecNumber evidence="3">3.5.1.98</ecNumber>
    </recommendedName>
</protein>
<comment type="caution">
    <text evidence="14">The sequence shown here is derived from an EMBL/GenBank/DDBJ whole genome shotgun (WGS) entry which is preliminary data.</text>
</comment>
<dbReference type="GO" id="GO:0000118">
    <property type="term" value="C:histone deacetylase complex"/>
    <property type="evidence" value="ECO:0007669"/>
    <property type="project" value="TreeGrafter"/>
</dbReference>
<dbReference type="AlphaFoldDB" id="A0A9P4V2C9"/>
<dbReference type="Pfam" id="PF00850">
    <property type="entry name" value="Hist_deacetyl"/>
    <property type="match status" value="1"/>
</dbReference>
<reference evidence="14" key="1">
    <citation type="journal article" date="2020" name="Stud. Mycol.">
        <title>101 Dothideomycetes genomes: a test case for predicting lifestyles and emergence of pathogens.</title>
        <authorList>
            <person name="Haridas S."/>
            <person name="Albert R."/>
            <person name="Binder M."/>
            <person name="Bloem J."/>
            <person name="Labutti K."/>
            <person name="Salamov A."/>
            <person name="Andreopoulos B."/>
            <person name="Baker S."/>
            <person name="Barry K."/>
            <person name="Bills G."/>
            <person name="Bluhm B."/>
            <person name="Cannon C."/>
            <person name="Castanera R."/>
            <person name="Culley D."/>
            <person name="Daum C."/>
            <person name="Ezra D."/>
            <person name="Gonzalez J."/>
            <person name="Henrissat B."/>
            <person name="Kuo A."/>
            <person name="Liang C."/>
            <person name="Lipzen A."/>
            <person name="Lutzoni F."/>
            <person name="Magnuson J."/>
            <person name="Mondo S."/>
            <person name="Nolan M."/>
            <person name="Ohm R."/>
            <person name="Pangilinan J."/>
            <person name="Park H.-J."/>
            <person name="Ramirez L."/>
            <person name="Alfaro M."/>
            <person name="Sun H."/>
            <person name="Tritt A."/>
            <person name="Yoshinaga Y."/>
            <person name="Zwiers L.-H."/>
            <person name="Turgeon B."/>
            <person name="Goodwin S."/>
            <person name="Spatafora J."/>
            <person name="Crous P."/>
            <person name="Grigoriev I."/>
        </authorList>
    </citation>
    <scope>NUCLEOTIDE SEQUENCE</scope>
    <source>
        <strain evidence="14">CBS 125425</strain>
    </source>
</reference>
<keyword evidence="4" id="KW-0678">Repressor</keyword>
<evidence type="ECO:0000256" key="6">
    <source>
        <dbReference type="ARBA" id="ARBA00022853"/>
    </source>
</evidence>
<dbReference type="SUPFAM" id="SSF52768">
    <property type="entry name" value="Arginase/deacetylase"/>
    <property type="match status" value="1"/>
</dbReference>
<evidence type="ECO:0000256" key="1">
    <source>
        <dbReference type="ARBA" id="ARBA00004123"/>
    </source>
</evidence>
<feature type="compositionally biased region" description="Polar residues" evidence="11">
    <location>
        <begin position="803"/>
        <end position="817"/>
    </location>
</feature>
<keyword evidence="7" id="KW-0805">Transcription regulation</keyword>
<gene>
    <name evidence="14" type="ORF">EJ04DRAFT_603940</name>
</gene>
<dbReference type="PANTHER" id="PTHR10625">
    <property type="entry name" value="HISTONE DEACETYLASE HDAC1-RELATED"/>
    <property type="match status" value="1"/>
</dbReference>
<evidence type="ECO:0000256" key="10">
    <source>
        <dbReference type="ARBA" id="ARBA00048287"/>
    </source>
</evidence>
<name>A0A9P4V2C9_9PLEO</name>
<dbReference type="OrthoDB" id="424012at2759"/>
<keyword evidence="5" id="KW-0378">Hydrolase</keyword>
<organism evidence="14 15">
    <name type="scientific">Polyplosphaeria fusca</name>
    <dbReference type="NCBI Taxonomy" id="682080"/>
    <lineage>
        <taxon>Eukaryota</taxon>
        <taxon>Fungi</taxon>
        <taxon>Dikarya</taxon>
        <taxon>Ascomycota</taxon>
        <taxon>Pezizomycotina</taxon>
        <taxon>Dothideomycetes</taxon>
        <taxon>Pleosporomycetidae</taxon>
        <taxon>Pleosporales</taxon>
        <taxon>Tetraplosphaeriaceae</taxon>
        <taxon>Polyplosphaeria</taxon>
    </lineage>
</organism>
<sequence>MDDDYPMDPMEEDTVIASTEVNGNGDHAGTTVNPSLIAMERTPFVAKKQQLPLIGNPAPHLLPDDQKMSLVGDTVASERSSDDFASEAGSDDMDLSSPPATHAVEVRVAPPPRFPPLPYSSSRTGLVYDVRMRYHAEPTSLLLTQDDIHPEDPRRIHEIFQEIRAAGLVQSQEDPEDEAKDDQCWRIHARPADRGEVCLIHTPEHYDFIKTLQNKTQAELDAYSNSSDSIYYNNATFECARLAAGGAIEACRAVVRGDVRNAIAIIRPPGHHAECDSASGFCIFNNVPIATRVCQKDFPDTCRKVMILDWDVHHGNGIQHVFEEDPNVLYISLHVFKNGTFYPHLPDADLHFSGMGKGLGRNVNIPWADHGMGDSEYIYAFQEVVMPIATEFDPDLVIISAGFDAAEGDALGGCHVTPACYAHMTHMLMRLAGGKVAVCLEGGYNLRSIARSALAVTRTLMLQPPDRLAEDIGPPKESAVRVIESVKREQSKYWKCMYPKHLATNDPSFVATARLHEVVREWQSKVLADEHLMFPLPIRRNLISETFEHNVIASPNHLEARPLLVIFHDPPEMMNMPDPYTGKNELHNTWLTDVAKTYVDWAVKNGFEVIDVNIPKVVAIDDDEGGFVKTDDPDSRAHQTRELANYIWENYIEPYDATQVFLIGIGAAYMGLVDLLSNNENCTADDSVIQCLIGFVAGTGISSIKRATDDNIPGWYYNHSLIFVANSHHVWDPNRQRKLRKKYGKLIRSQSDDLNHMLVEHQDKIKDYLLQKKSELEEVEEETRMIDRTWQGLRSPPLPGGTATPQPSNSDSRQGSAPTALKSPKLPPVGYFSVPSKSPGSPRSPMKRTF</sequence>
<feature type="domain" description="Arb2-like" evidence="13">
    <location>
        <begin position="514"/>
        <end position="774"/>
    </location>
</feature>
<comment type="similarity">
    <text evidence="2">Belongs to the histone deacetylase family. HD type 2 subfamily.</text>
</comment>
<dbReference type="EMBL" id="ML996153">
    <property type="protein sequence ID" value="KAF2734023.1"/>
    <property type="molecule type" value="Genomic_DNA"/>
</dbReference>
<dbReference type="PRINTS" id="PR01270">
    <property type="entry name" value="HDASUPER"/>
</dbReference>
<evidence type="ECO:0000259" key="13">
    <source>
        <dbReference type="Pfam" id="PF09757"/>
    </source>
</evidence>
<dbReference type="Pfam" id="PF09757">
    <property type="entry name" value="Arb2-like"/>
    <property type="match status" value="1"/>
</dbReference>
<evidence type="ECO:0000313" key="15">
    <source>
        <dbReference type="Proteomes" id="UP000799444"/>
    </source>
</evidence>
<dbReference type="InterPro" id="IPR023801">
    <property type="entry name" value="His_deacetylse_dom"/>
</dbReference>
<keyword evidence="15" id="KW-1185">Reference proteome</keyword>
<dbReference type="FunFam" id="3.40.800.20:FF:000005">
    <property type="entry name" value="histone deacetylase 6"/>
    <property type="match status" value="1"/>
</dbReference>
<evidence type="ECO:0000259" key="12">
    <source>
        <dbReference type="Pfam" id="PF00850"/>
    </source>
</evidence>